<protein>
    <submittedName>
        <fullName evidence="1">Jg22920 protein</fullName>
    </submittedName>
</protein>
<comment type="caution">
    <text evidence="1">The sequence shown here is derived from an EMBL/GenBank/DDBJ whole genome shotgun (WGS) entry which is preliminary data.</text>
</comment>
<organism evidence="1 2">
    <name type="scientific">Pararge aegeria aegeria</name>
    <dbReference type="NCBI Taxonomy" id="348720"/>
    <lineage>
        <taxon>Eukaryota</taxon>
        <taxon>Metazoa</taxon>
        <taxon>Ecdysozoa</taxon>
        <taxon>Arthropoda</taxon>
        <taxon>Hexapoda</taxon>
        <taxon>Insecta</taxon>
        <taxon>Pterygota</taxon>
        <taxon>Neoptera</taxon>
        <taxon>Endopterygota</taxon>
        <taxon>Lepidoptera</taxon>
        <taxon>Glossata</taxon>
        <taxon>Ditrysia</taxon>
        <taxon>Papilionoidea</taxon>
        <taxon>Nymphalidae</taxon>
        <taxon>Satyrinae</taxon>
        <taxon>Satyrini</taxon>
        <taxon>Parargina</taxon>
        <taxon>Pararge</taxon>
    </lineage>
</organism>
<dbReference type="OrthoDB" id="6779410at2759"/>
<keyword evidence="2" id="KW-1185">Reference proteome</keyword>
<reference evidence="1" key="1">
    <citation type="submission" date="2022-03" db="EMBL/GenBank/DDBJ databases">
        <authorList>
            <person name="Lindestad O."/>
        </authorList>
    </citation>
    <scope>NUCLEOTIDE SEQUENCE</scope>
</reference>
<dbReference type="Proteomes" id="UP000838756">
    <property type="component" value="Unassembled WGS sequence"/>
</dbReference>
<dbReference type="EMBL" id="CAKXAJ010013319">
    <property type="protein sequence ID" value="CAH2215905.1"/>
    <property type="molecule type" value="Genomic_DNA"/>
</dbReference>
<evidence type="ECO:0000313" key="1">
    <source>
        <dbReference type="EMBL" id="CAH2215905.1"/>
    </source>
</evidence>
<sequence>MVAHWLLMYAPRHIKTIELIFPVPGHSFMPADRVFGFIEKEVKNKEVILDPSEYQNIYERYGVVTKLGEDCKVKDWKTYGSEVMKPPAQYHFKFNECKRYYVTRVKNKPGRFLLRGEVNYKNDMGVSRSVMKRGVTSMSEFEVRDVPPLQVNVSALKLIDVNKLLCKHFGDNWKTELGSSQLKFYKNVLDETTPGEGENEEPCEYMEEIGICV</sequence>
<accession>A0A8S4QPC1</accession>
<evidence type="ECO:0000313" key="2">
    <source>
        <dbReference type="Proteomes" id="UP000838756"/>
    </source>
</evidence>
<dbReference type="AlphaFoldDB" id="A0A8S4QPC1"/>
<name>A0A8S4QPC1_9NEOP</name>
<proteinExistence type="predicted"/>
<gene>
    <name evidence="1" type="primary">jg22920</name>
    <name evidence="1" type="ORF">PAEG_LOCUS3984</name>
</gene>